<feature type="region of interest" description="Disordered" evidence="1">
    <location>
        <begin position="106"/>
        <end position="145"/>
    </location>
</feature>
<dbReference type="InterPro" id="IPR027417">
    <property type="entry name" value="P-loop_NTPase"/>
</dbReference>
<dbReference type="GO" id="GO:0016887">
    <property type="term" value="F:ATP hydrolysis activity"/>
    <property type="evidence" value="ECO:0007669"/>
    <property type="project" value="InterPro"/>
</dbReference>
<proteinExistence type="predicted"/>
<dbReference type="Pfam" id="PF23232">
    <property type="entry name" value="AAA_lid_13"/>
    <property type="match status" value="1"/>
</dbReference>
<organism evidence="3 4">
    <name type="scientific">Phialocephala subalpina</name>
    <dbReference type="NCBI Taxonomy" id="576137"/>
    <lineage>
        <taxon>Eukaryota</taxon>
        <taxon>Fungi</taxon>
        <taxon>Dikarya</taxon>
        <taxon>Ascomycota</taxon>
        <taxon>Pezizomycotina</taxon>
        <taxon>Leotiomycetes</taxon>
        <taxon>Helotiales</taxon>
        <taxon>Mollisiaceae</taxon>
        <taxon>Phialocephala</taxon>
        <taxon>Phialocephala fortinii species complex</taxon>
    </lineage>
</organism>
<feature type="compositionally biased region" description="Basic and acidic residues" evidence="1">
    <location>
        <begin position="17"/>
        <end position="44"/>
    </location>
</feature>
<evidence type="ECO:0000313" key="3">
    <source>
        <dbReference type="EMBL" id="CZR61738.1"/>
    </source>
</evidence>
<name>A0A1L7X9M2_9HELO</name>
<keyword evidence="4" id="KW-1185">Reference proteome</keyword>
<dbReference type="Pfam" id="PF22942">
    <property type="entry name" value="DUF7025"/>
    <property type="match status" value="1"/>
</dbReference>
<evidence type="ECO:0000259" key="2">
    <source>
        <dbReference type="SMART" id="SM00382"/>
    </source>
</evidence>
<dbReference type="SUPFAM" id="SSF52540">
    <property type="entry name" value="P-loop containing nucleoside triphosphate hydrolases"/>
    <property type="match status" value="1"/>
</dbReference>
<dbReference type="InterPro" id="IPR003959">
    <property type="entry name" value="ATPase_AAA_core"/>
</dbReference>
<gene>
    <name evidence="3" type="ORF">PAC_11635</name>
</gene>
<dbReference type="Pfam" id="PF00004">
    <property type="entry name" value="AAA"/>
    <property type="match status" value="1"/>
</dbReference>
<reference evidence="3 4" key="1">
    <citation type="submission" date="2016-03" db="EMBL/GenBank/DDBJ databases">
        <authorList>
            <person name="Ploux O."/>
        </authorList>
    </citation>
    <scope>NUCLEOTIDE SEQUENCE [LARGE SCALE GENOMIC DNA]</scope>
    <source>
        <strain evidence="3 4">UAMH 11012</strain>
    </source>
</reference>
<dbReference type="OrthoDB" id="10042665at2759"/>
<evidence type="ECO:0000256" key="1">
    <source>
        <dbReference type="SAM" id="MobiDB-lite"/>
    </source>
</evidence>
<dbReference type="AlphaFoldDB" id="A0A1L7X9M2"/>
<dbReference type="InterPro" id="IPR003593">
    <property type="entry name" value="AAA+_ATPase"/>
</dbReference>
<feature type="compositionally biased region" description="Pro residues" evidence="1">
    <location>
        <begin position="116"/>
        <end position="128"/>
    </location>
</feature>
<dbReference type="InterPro" id="IPR054289">
    <property type="entry name" value="DUF7025"/>
</dbReference>
<feature type="domain" description="AAA+ ATPase" evidence="2">
    <location>
        <begin position="830"/>
        <end position="957"/>
    </location>
</feature>
<protein>
    <recommendedName>
        <fullName evidence="2">AAA+ ATPase domain-containing protein</fullName>
    </recommendedName>
</protein>
<dbReference type="PANTHER" id="PTHR46411:SF2">
    <property type="entry name" value="AAA+ ATPASE DOMAIN-CONTAINING PROTEIN"/>
    <property type="match status" value="1"/>
</dbReference>
<dbReference type="EMBL" id="FJOG01000019">
    <property type="protein sequence ID" value="CZR61738.1"/>
    <property type="molecule type" value="Genomic_DNA"/>
</dbReference>
<feature type="region of interest" description="Disordered" evidence="1">
    <location>
        <begin position="72"/>
        <end position="93"/>
    </location>
</feature>
<dbReference type="InterPro" id="IPR056599">
    <property type="entry name" value="AAA_lid_fung"/>
</dbReference>
<feature type="region of interest" description="Disordered" evidence="1">
    <location>
        <begin position="170"/>
        <end position="211"/>
    </location>
</feature>
<dbReference type="GO" id="GO:0005524">
    <property type="term" value="F:ATP binding"/>
    <property type="evidence" value="ECO:0007669"/>
    <property type="project" value="InterPro"/>
</dbReference>
<feature type="compositionally biased region" description="Low complexity" evidence="1">
    <location>
        <begin position="1"/>
        <end position="14"/>
    </location>
</feature>
<dbReference type="Proteomes" id="UP000184330">
    <property type="component" value="Unassembled WGS sequence"/>
</dbReference>
<dbReference type="Gene3D" id="3.40.50.300">
    <property type="entry name" value="P-loop containing nucleotide triphosphate hydrolases"/>
    <property type="match status" value="1"/>
</dbReference>
<sequence>MLPRSSRASAAPRSGTRKAEKARNSRFPDRFARTHGIVEHDHDNNNITSPEPQLLSPPANVLQDFDLHGFFLDEPPAPLEDRARSSEPAEDSDIKARFLLALRSRNQSSGGVSRPAAPPNPPSPPPPGGIANYYNPGSPRRRTSYGNDALQDYLMDVDRLERQNKKRLMELQEQDSMMPRPDLSSNIYPQTGQPGGGGPEQFQGVPGGANTTAKLAGYAQNLAPQPASQAPEQQNFNRPMREHQEEDMRTSVPPPLPINRNPFSMNIPERAASAGPGTRTPEMRVDGMHPANHMPSSGVLRPYYNGDAAPSNFFGSSMASANPTYIHSQPLEGPDESSSDLNKLLAHIEALQRRANALREQEPPQYKILYRLGRDNSSTVYLDAPQWALGQNSSRVLKSSLPLSNVSAYLERHPTVAFVVYRTYDIRKLMSPPLKSEGADYGEESGVFPPVKHTEESISIISYDLVLAMTEFLKTAPEFTEVADSISQYAEVPAPYLFIYHSRSVIRQYLEVLPERRRKRLSCLLEYIYSMYRDEYNEVDSLLQRKKIRLQYIKYLFRSGEVIVERKDQDIRGFCTESELSEPTVQSISNKKNYPMTSCVEALRSLIGNDEQPSAKVNEYVHSWTISGWSWKFDGSFSRFYSNLELSLEVHDKQEQSEVDVNDLNLFPLAFADECLKQRLKKRGEMFWKCRFQHLVSYHDDDNHDLDRSTDERFMIDLMTYRELHKQQSEGQKGYVPEDFKDDLGPNMMKRKDPPDEKFIYLLPLSIKGFNLQRKRWVDLQVDRMDDVVWNKKAFKSLVLAHKTKDLIQALISKQLDSEKSTDLIHGKGNGLILLLHGGPGTGKTLTAESVAEIAEKPLYRVTCGDIGTEPEEVEAYLESVLHLGKIWKGVVLLDEADVFLEQRSLDDLRRNALVSIFLRVLEYYDGILVLTSNRVGTFDEAFKSRIQLALHYPKLDHVKRAKVWENFIERLEDLKEENIDFNDLRDNVEELAKNRMNGREIRNAITLARQYTQWKATKLNFAELQDIIKISGQFDKYLSELNRNITQDQLAQDDGLRLAEADK</sequence>
<feature type="region of interest" description="Disordered" evidence="1">
    <location>
        <begin position="1"/>
        <end position="59"/>
    </location>
</feature>
<accession>A0A1L7X9M2</accession>
<dbReference type="PANTHER" id="PTHR46411">
    <property type="entry name" value="FAMILY ATPASE, PUTATIVE-RELATED"/>
    <property type="match status" value="1"/>
</dbReference>
<feature type="compositionally biased region" description="Basic and acidic residues" evidence="1">
    <location>
        <begin position="79"/>
        <end position="93"/>
    </location>
</feature>
<dbReference type="SMART" id="SM00382">
    <property type="entry name" value="AAA"/>
    <property type="match status" value="1"/>
</dbReference>
<evidence type="ECO:0000313" key="4">
    <source>
        <dbReference type="Proteomes" id="UP000184330"/>
    </source>
</evidence>